<protein>
    <submittedName>
        <fullName evidence="8">Cation transporter</fullName>
    </submittedName>
</protein>
<feature type="transmembrane region" description="Helical" evidence="6">
    <location>
        <begin position="132"/>
        <end position="156"/>
    </location>
</feature>
<dbReference type="SUPFAM" id="SSF161111">
    <property type="entry name" value="Cation efflux protein transmembrane domain-like"/>
    <property type="match status" value="1"/>
</dbReference>
<evidence type="ECO:0000256" key="6">
    <source>
        <dbReference type="SAM" id="Phobius"/>
    </source>
</evidence>
<dbReference type="NCBIfam" id="TIGR01297">
    <property type="entry name" value="CDF"/>
    <property type="match status" value="1"/>
</dbReference>
<organism evidence="8 9">
    <name type="scientific">Oceanospirillum linum</name>
    <dbReference type="NCBI Taxonomy" id="966"/>
    <lineage>
        <taxon>Bacteria</taxon>
        <taxon>Pseudomonadati</taxon>
        <taxon>Pseudomonadota</taxon>
        <taxon>Gammaproteobacteria</taxon>
        <taxon>Oceanospirillales</taxon>
        <taxon>Oceanospirillaceae</taxon>
        <taxon>Oceanospirillum</taxon>
    </lineage>
</organism>
<dbReference type="InterPro" id="IPR027469">
    <property type="entry name" value="Cation_efflux_TMD_sf"/>
</dbReference>
<keyword evidence="2 6" id="KW-0812">Transmembrane</keyword>
<dbReference type="PANTHER" id="PTHR11562:SF40">
    <property type="entry name" value="CATION EFFLUX SYSTEM PROTEIN"/>
    <property type="match status" value="1"/>
</dbReference>
<dbReference type="Gene3D" id="1.20.1510.10">
    <property type="entry name" value="Cation efflux protein transmembrane domain"/>
    <property type="match status" value="1"/>
</dbReference>
<name>A0A1T1H862_OCELI</name>
<dbReference type="EMBL" id="MTSD02000010">
    <property type="protein sequence ID" value="OOV86028.1"/>
    <property type="molecule type" value="Genomic_DNA"/>
</dbReference>
<reference evidence="8" key="1">
    <citation type="submission" date="2017-02" db="EMBL/GenBank/DDBJ databases">
        <title>Draft Genome Sequence of the Salt Water Bacterium Oceanospirillum linum ATCC 11336.</title>
        <authorList>
            <person name="Trachtenberg A.M."/>
            <person name="Carney J.G."/>
            <person name="Linnane J.D."/>
            <person name="Rheaume B.A."/>
            <person name="Pitts N.L."/>
            <person name="Mykles D.L."/>
            <person name="Maclea K.S."/>
        </authorList>
    </citation>
    <scope>NUCLEOTIDE SEQUENCE [LARGE SCALE GENOMIC DNA]</scope>
    <source>
        <strain evidence="8">ATCC 11336</strain>
    </source>
</reference>
<keyword evidence="4 6" id="KW-1133">Transmembrane helix</keyword>
<evidence type="ECO:0000259" key="7">
    <source>
        <dbReference type="Pfam" id="PF01545"/>
    </source>
</evidence>
<keyword evidence="5 6" id="KW-0472">Membrane</keyword>
<gene>
    <name evidence="8" type="ORF">BTA35_0215935</name>
</gene>
<feature type="transmembrane region" description="Helical" evidence="6">
    <location>
        <begin position="33"/>
        <end position="52"/>
    </location>
</feature>
<evidence type="ECO:0000313" key="8">
    <source>
        <dbReference type="EMBL" id="OOV86028.1"/>
    </source>
</evidence>
<evidence type="ECO:0000256" key="5">
    <source>
        <dbReference type="ARBA" id="ARBA00023136"/>
    </source>
</evidence>
<evidence type="ECO:0000256" key="1">
    <source>
        <dbReference type="ARBA" id="ARBA00004141"/>
    </source>
</evidence>
<feature type="domain" description="Cation efflux protein transmembrane" evidence="7">
    <location>
        <begin position="35"/>
        <end position="249"/>
    </location>
</feature>
<comment type="caution">
    <text evidence="8">The sequence shown here is derived from an EMBL/GenBank/DDBJ whole genome shotgun (WGS) entry which is preliminary data.</text>
</comment>
<dbReference type="Pfam" id="PF01545">
    <property type="entry name" value="Cation_efflux"/>
    <property type="match status" value="1"/>
</dbReference>
<dbReference type="STRING" id="966.BTA35_0215935"/>
<dbReference type="Proteomes" id="UP000190064">
    <property type="component" value="Unassembled WGS sequence"/>
</dbReference>
<feature type="transmembrane region" description="Helical" evidence="6">
    <location>
        <begin position="102"/>
        <end position="120"/>
    </location>
</feature>
<dbReference type="InterPro" id="IPR002524">
    <property type="entry name" value="Cation_efflux"/>
</dbReference>
<dbReference type="NCBIfam" id="NF033827">
    <property type="entry name" value="CDF_efflux_DmeF"/>
    <property type="match status" value="1"/>
</dbReference>
<dbReference type="InterPro" id="IPR058533">
    <property type="entry name" value="Cation_efflux_TM"/>
</dbReference>
<feature type="transmembrane region" description="Helical" evidence="6">
    <location>
        <begin position="64"/>
        <end position="82"/>
    </location>
</feature>
<dbReference type="AlphaFoldDB" id="A0A1T1H862"/>
<dbReference type="GO" id="GO:0005886">
    <property type="term" value="C:plasma membrane"/>
    <property type="evidence" value="ECO:0007669"/>
    <property type="project" value="TreeGrafter"/>
</dbReference>
<evidence type="ECO:0000313" key="9">
    <source>
        <dbReference type="Proteomes" id="UP000190064"/>
    </source>
</evidence>
<evidence type="ECO:0000256" key="3">
    <source>
        <dbReference type="ARBA" id="ARBA00022906"/>
    </source>
</evidence>
<accession>A0A1T1H862</accession>
<dbReference type="InterPro" id="IPR050681">
    <property type="entry name" value="CDF/SLC30A"/>
</dbReference>
<feature type="transmembrane region" description="Helical" evidence="6">
    <location>
        <begin position="223"/>
        <end position="241"/>
    </location>
</feature>
<feature type="transmembrane region" description="Helical" evidence="6">
    <location>
        <begin position="192"/>
        <end position="217"/>
    </location>
</feature>
<keyword evidence="9" id="KW-1185">Reference proteome</keyword>
<keyword evidence="3" id="KW-0813">Transport</keyword>
<keyword evidence="3" id="KW-0406">Ion transport</keyword>
<comment type="subcellular location">
    <subcellularLocation>
        <location evidence="1">Membrane</location>
        <topology evidence="1">Multi-pass membrane protein</topology>
    </subcellularLocation>
</comment>
<dbReference type="PANTHER" id="PTHR11562">
    <property type="entry name" value="CATION EFFLUX PROTEIN/ ZINC TRANSPORTER"/>
    <property type="match status" value="1"/>
</dbReference>
<evidence type="ECO:0000256" key="4">
    <source>
        <dbReference type="ARBA" id="ARBA00022989"/>
    </source>
</evidence>
<keyword evidence="3" id="KW-0862">Zinc</keyword>
<keyword evidence="3" id="KW-0864">Zinc transport</keyword>
<sequence>MHSGSGESCETVCEHQHPHDFGQGKRQKAERRTLLVTLLTLATMLAEILGGWLTGSMALLADGIHMGGHALALGLATLAYYLTRRYAQDRRLSLGSGKIIDLSAWTSALFLAATTVWLVVESIHRLLTPQDLMIKEAAIVAVLGLLVNLFSAWLLAGAHEHHHDHHHHHGDSHGHDMGHKPAHQQDNNLRAALVHVIADAVTSVAAMIGLLAAWLWGWSWLDPAIALAASFVILRWAAGLLKQTASVLLDMEGPDLLRNKVNNQLESQNGVAVVDLHLWSVGQGAWTLVASLVTHDTAITPDSCKALLSDIDGLHHPIVEINYCSTCNTSD</sequence>
<evidence type="ECO:0000256" key="2">
    <source>
        <dbReference type="ARBA" id="ARBA00022692"/>
    </source>
</evidence>
<proteinExistence type="predicted"/>
<dbReference type="GO" id="GO:0005385">
    <property type="term" value="F:zinc ion transmembrane transporter activity"/>
    <property type="evidence" value="ECO:0007669"/>
    <property type="project" value="TreeGrafter"/>
</dbReference>